<dbReference type="EMBL" id="JAUEDM010000003">
    <property type="protein sequence ID" value="KAK3323017.1"/>
    <property type="molecule type" value="Genomic_DNA"/>
</dbReference>
<keyword evidence="1" id="KW-0732">Signal</keyword>
<evidence type="ECO:0000313" key="3">
    <source>
        <dbReference type="Proteomes" id="UP001283341"/>
    </source>
</evidence>
<organism evidence="2 3">
    <name type="scientific">Apodospora peruviana</name>
    <dbReference type="NCBI Taxonomy" id="516989"/>
    <lineage>
        <taxon>Eukaryota</taxon>
        <taxon>Fungi</taxon>
        <taxon>Dikarya</taxon>
        <taxon>Ascomycota</taxon>
        <taxon>Pezizomycotina</taxon>
        <taxon>Sordariomycetes</taxon>
        <taxon>Sordariomycetidae</taxon>
        <taxon>Sordariales</taxon>
        <taxon>Lasiosphaeriaceae</taxon>
        <taxon>Apodospora</taxon>
    </lineage>
</organism>
<keyword evidence="3" id="KW-1185">Reference proteome</keyword>
<accession>A0AAE0IDJ7</accession>
<dbReference type="PANTHER" id="PTHR42060">
    <property type="entry name" value="NHL REPEAT-CONTAINING PROTEIN-RELATED"/>
    <property type="match status" value="1"/>
</dbReference>
<dbReference type="Gene3D" id="2.120.10.30">
    <property type="entry name" value="TolB, C-terminal domain"/>
    <property type="match status" value="1"/>
</dbReference>
<proteinExistence type="predicted"/>
<name>A0AAE0IDJ7_9PEZI</name>
<gene>
    <name evidence="2" type="ORF">B0H66DRAFT_555664</name>
</gene>
<comment type="caution">
    <text evidence="2">The sequence shown here is derived from an EMBL/GenBank/DDBJ whole genome shotgun (WGS) entry which is preliminary data.</text>
</comment>
<reference evidence="2" key="2">
    <citation type="submission" date="2023-06" db="EMBL/GenBank/DDBJ databases">
        <authorList>
            <consortium name="Lawrence Berkeley National Laboratory"/>
            <person name="Haridas S."/>
            <person name="Hensen N."/>
            <person name="Bonometti L."/>
            <person name="Westerberg I."/>
            <person name="Brannstrom I.O."/>
            <person name="Guillou S."/>
            <person name="Cros-Aarteil S."/>
            <person name="Calhoun S."/>
            <person name="Kuo A."/>
            <person name="Mondo S."/>
            <person name="Pangilinan J."/>
            <person name="Riley R."/>
            <person name="Labutti K."/>
            <person name="Andreopoulos B."/>
            <person name="Lipzen A."/>
            <person name="Chen C."/>
            <person name="Yanf M."/>
            <person name="Daum C."/>
            <person name="Ng V."/>
            <person name="Clum A."/>
            <person name="Steindorff A."/>
            <person name="Ohm R."/>
            <person name="Martin F."/>
            <person name="Silar P."/>
            <person name="Natvig D."/>
            <person name="Lalanne C."/>
            <person name="Gautier V."/>
            <person name="Ament-Velasquez S.L."/>
            <person name="Kruys A."/>
            <person name="Hutchinson M.I."/>
            <person name="Powell A.J."/>
            <person name="Barry K."/>
            <person name="Miller A.N."/>
            <person name="Grigoriev I.V."/>
            <person name="Debuchy R."/>
            <person name="Gladieux P."/>
            <person name="Thoren M.H."/>
            <person name="Johannesson H."/>
        </authorList>
    </citation>
    <scope>NUCLEOTIDE SEQUENCE</scope>
    <source>
        <strain evidence="2">CBS 118394</strain>
    </source>
</reference>
<reference evidence="2" key="1">
    <citation type="journal article" date="2023" name="Mol. Phylogenet. Evol.">
        <title>Genome-scale phylogeny and comparative genomics of the fungal order Sordariales.</title>
        <authorList>
            <person name="Hensen N."/>
            <person name="Bonometti L."/>
            <person name="Westerberg I."/>
            <person name="Brannstrom I.O."/>
            <person name="Guillou S."/>
            <person name="Cros-Aarteil S."/>
            <person name="Calhoun S."/>
            <person name="Haridas S."/>
            <person name="Kuo A."/>
            <person name="Mondo S."/>
            <person name="Pangilinan J."/>
            <person name="Riley R."/>
            <person name="LaButti K."/>
            <person name="Andreopoulos B."/>
            <person name="Lipzen A."/>
            <person name="Chen C."/>
            <person name="Yan M."/>
            <person name="Daum C."/>
            <person name="Ng V."/>
            <person name="Clum A."/>
            <person name="Steindorff A."/>
            <person name="Ohm R.A."/>
            <person name="Martin F."/>
            <person name="Silar P."/>
            <person name="Natvig D.O."/>
            <person name="Lalanne C."/>
            <person name="Gautier V."/>
            <person name="Ament-Velasquez S.L."/>
            <person name="Kruys A."/>
            <person name="Hutchinson M.I."/>
            <person name="Powell A.J."/>
            <person name="Barry K."/>
            <person name="Miller A.N."/>
            <person name="Grigoriev I.V."/>
            <person name="Debuchy R."/>
            <person name="Gladieux P."/>
            <person name="Hiltunen Thoren M."/>
            <person name="Johannesson H."/>
        </authorList>
    </citation>
    <scope>NUCLEOTIDE SEQUENCE</scope>
    <source>
        <strain evidence="2">CBS 118394</strain>
    </source>
</reference>
<dbReference type="PANTHER" id="PTHR42060:SF1">
    <property type="entry name" value="NHL REPEAT-CONTAINING PROTEIN"/>
    <property type="match status" value="1"/>
</dbReference>
<feature type="signal peptide" evidence="1">
    <location>
        <begin position="1"/>
        <end position="27"/>
    </location>
</feature>
<dbReference type="AlphaFoldDB" id="A0AAE0IDJ7"/>
<dbReference type="Proteomes" id="UP001283341">
    <property type="component" value="Unassembled WGS sequence"/>
</dbReference>
<sequence>MHRQARVRFLLAVLLAVITRHGEPAAAAPWPLTPPRAKLVYAFPNDTFIENLHVLPRSGHILLTTLSSGRLLSIDPDAANPSPRALAQLGTATGLTGIAELGRPGLGVYAVTGGTHAGFRFAPGSMAVFVVLVVPLRPNHPPSAVVVSSIPFPDTTMMNGLAPLVDDPFTVLSADSLQGRILRINTVTRVADVAFADAALSPGGNPAMPLGINGLRVVGDYLYFTNSGQGTYGRVPIDRLGNKTGNAQILATLGSSTNLTFAFDDFNLDRCGYAYVSLHDSQVVKITPDGVLSAFAGGPGAVPAILSPTSVALANDGASIYVTTGGLGTMAPPGGQLLNYEIPTLC</sequence>
<evidence type="ECO:0000313" key="2">
    <source>
        <dbReference type="EMBL" id="KAK3323017.1"/>
    </source>
</evidence>
<dbReference type="InterPro" id="IPR052998">
    <property type="entry name" value="Hetero-Diels-Alderase-like"/>
</dbReference>
<dbReference type="InterPro" id="IPR011042">
    <property type="entry name" value="6-blade_b-propeller_TolB-like"/>
</dbReference>
<dbReference type="SUPFAM" id="SSF63829">
    <property type="entry name" value="Calcium-dependent phosphotriesterase"/>
    <property type="match status" value="1"/>
</dbReference>
<feature type="chain" id="PRO_5042043887" evidence="1">
    <location>
        <begin position="28"/>
        <end position="346"/>
    </location>
</feature>
<protein>
    <submittedName>
        <fullName evidence="2">Uncharacterized protein</fullName>
    </submittedName>
</protein>
<evidence type="ECO:0000256" key="1">
    <source>
        <dbReference type="SAM" id="SignalP"/>
    </source>
</evidence>